<evidence type="ECO:0000256" key="1">
    <source>
        <dbReference type="SAM" id="Phobius"/>
    </source>
</evidence>
<dbReference type="AlphaFoldDB" id="A0A5D2BFQ0"/>
<evidence type="ECO:0000313" key="3">
    <source>
        <dbReference type="Proteomes" id="UP000323506"/>
    </source>
</evidence>
<sequence length="108" mass="12411">MDHEERRCVSSKMEKQGTCITNSCLVALPMPVKRLITFYLWLHLGCSELVLHVPLFPIMTTAPCVTSLLPFSTSLTCLYLYIITHYNKLRSTQFQHQSKATHQTLIKL</sequence>
<organism evidence="2 3">
    <name type="scientific">Gossypium darwinii</name>
    <name type="common">Darwin's cotton</name>
    <name type="synonym">Gossypium barbadense var. darwinii</name>
    <dbReference type="NCBI Taxonomy" id="34276"/>
    <lineage>
        <taxon>Eukaryota</taxon>
        <taxon>Viridiplantae</taxon>
        <taxon>Streptophyta</taxon>
        <taxon>Embryophyta</taxon>
        <taxon>Tracheophyta</taxon>
        <taxon>Spermatophyta</taxon>
        <taxon>Magnoliopsida</taxon>
        <taxon>eudicotyledons</taxon>
        <taxon>Gunneridae</taxon>
        <taxon>Pentapetalae</taxon>
        <taxon>rosids</taxon>
        <taxon>malvids</taxon>
        <taxon>Malvales</taxon>
        <taxon>Malvaceae</taxon>
        <taxon>Malvoideae</taxon>
        <taxon>Gossypium</taxon>
    </lineage>
</organism>
<gene>
    <name evidence="2" type="ORF">ES288_D09G200900v1</name>
</gene>
<name>A0A5D2BFQ0_GOSDA</name>
<accession>A0A5D2BFQ0</accession>
<reference evidence="2 3" key="1">
    <citation type="submission" date="2019-06" db="EMBL/GenBank/DDBJ databases">
        <title>WGS assembly of Gossypium darwinii.</title>
        <authorList>
            <person name="Chen Z.J."/>
            <person name="Sreedasyam A."/>
            <person name="Ando A."/>
            <person name="Song Q."/>
            <person name="De L."/>
            <person name="Hulse-Kemp A."/>
            <person name="Ding M."/>
            <person name="Ye W."/>
            <person name="Kirkbride R."/>
            <person name="Jenkins J."/>
            <person name="Plott C."/>
            <person name="Lovell J."/>
            <person name="Lin Y.-M."/>
            <person name="Vaughn R."/>
            <person name="Liu B."/>
            <person name="Li W."/>
            <person name="Simpson S."/>
            <person name="Scheffler B."/>
            <person name="Saski C."/>
            <person name="Grover C."/>
            <person name="Hu G."/>
            <person name="Conover J."/>
            <person name="Carlson J."/>
            <person name="Shu S."/>
            <person name="Boston L."/>
            <person name="Williams M."/>
            <person name="Peterson D."/>
            <person name="Mcgee K."/>
            <person name="Jones D."/>
            <person name="Wendel J."/>
            <person name="Stelly D."/>
            <person name="Grimwood J."/>
            <person name="Schmutz J."/>
        </authorList>
    </citation>
    <scope>NUCLEOTIDE SEQUENCE [LARGE SCALE GENOMIC DNA]</scope>
    <source>
        <strain evidence="2">1808015.09</strain>
    </source>
</reference>
<feature type="transmembrane region" description="Helical" evidence="1">
    <location>
        <begin position="65"/>
        <end position="83"/>
    </location>
</feature>
<keyword evidence="3" id="KW-1185">Reference proteome</keyword>
<keyword evidence="1" id="KW-0472">Membrane</keyword>
<keyword evidence="1" id="KW-0812">Transmembrane</keyword>
<protein>
    <submittedName>
        <fullName evidence="2">Uncharacterized protein</fullName>
    </submittedName>
</protein>
<evidence type="ECO:0000313" key="2">
    <source>
        <dbReference type="EMBL" id="TYG54562.1"/>
    </source>
</evidence>
<dbReference type="EMBL" id="CM017709">
    <property type="protein sequence ID" value="TYG54562.1"/>
    <property type="molecule type" value="Genomic_DNA"/>
</dbReference>
<proteinExistence type="predicted"/>
<keyword evidence="1" id="KW-1133">Transmembrane helix</keyword>
<dbReference type="Proteomes" id="UP000323506">
    <property type="component" value="Chromosome D09"/>
</dbReference>